<dbReference type="PRINTS" id="PR00038">
    <property type="entry name" value="HTHLUXR"/>
</dbReference>
<dbReference type="InterPro" id="IPR058245">
    <property type="entry name" value="NreC/VraR/RcsB-like_REC"/>
</dbReference>
<dbReference type="RefSeq" id="WP_090149875.1">
    <property type="nucleotide sequence ID" value="NZ_FNAN01000007.1"/>
</dbReference>
<dbReference type="InterPro" id="IPR036388">
    <property type="entry name" value="WH-like_DNA-bd_sf"/>
</dbReference>
<evidence type="ECO:0000256" key="3">
    <source>
        <dbReference type="PROSITE-ProRule" id="PRU00169"/>
    </source>
</evidence>
<dbReference type="SUPFAM" id="SSF46894">
    <property type="entry name" value="C-terminal effector domain of the bipartite response regulators"/>
    <property type="match status" value="1"/>
</dbReference>
<feature type="domain" description="HTH luxR-type" evidence="4">
    <location>
        <begin position="148"/>
        <end position="213"/>
    </location>
</feature>
<dbReference type="Gene3D" id="3.40.50.2300">
    <property type="match status" value="1"/>
</dbReference>
<dbReference type="GO" id="GO:0006355">
    <property type="term" value="P:regulation of DNA-templated transcription"/>
    <property type="evidence" value="ECO:0007669"/>
    <property type="project" value="InterPro"/>
</dbReference>
<evidence type="ECO:0000259" key="5">
    <source>
        <dbReference type="PROSITE" id="PS50110"/>
    </source>
</evidence>
<reference evidence="7" key="1">
    <citation type="submission" date="2016-10" db="EMBL/GenBank/DDBJ databases">
        <authorList>
            <person name="Varghese N."/>
            <person name="Submissions S."/>
        </authorList>
    </citation>
    <scope>NUCLEOTIDE SEQUENCE [LARGE SCALE GENOMIC DNA]</scope>
    <source>
        <strain evidence="7">DSM 25329</strain>
    </source>
</reference>
<dbReference type="EMBL" id="FNAN01000007">
    <property type="protein sequence ID" value="SDE79552.1"/>
    <property type="molecule type" value="Genomic_DNA"/>
</dbReference>
<dbReference type="Gene3D" id="1.10.10.10">
    <property type="entry name" value="Winged helix-like DNA-binding domain superfamily/Winged helix DNA-binding domain"/>
    <property type="match status" value="1"/>
</dbReference>
<accession>A0A1G7FUU2</accession>
<evidence type="ECO:0000313" key="6">
    <source>
        <dbReference type="EMBL" id="SDE79552.1"/>
    </source>
</evidence>
<feature type="domain" description="Response regulatory" evidence="5">
    <location>
        <begin position="6"/>
        <end position="122"/>
    </location>
</feature>
<gene>
    <name evidence="6" type="ORF">SAMN04487996_10715</name>
</gene>
<evidence type="ECO:0000313" key="7">
    <source>
        <dbReference type="Proteomes" id="UP000198748"/>
    </source>
</evidence>
<dbReference type="PROSITE" id="PS50043">
    <property type="entry name" value="HTH_LUXR_2"/>
    <property type="match status" value="1"/>
</dbReference>
<dbReference type="CDD" id="cd17535">
    <property type="entry name" value="REC_NarL-like"/>
    <property type="match status" value="1"/>
</dbReference>
<feature type="modified residue" description="4-aspartylphosphate" evidence="3">
    <location>
        <position position="57"/>
    </location>
</feature>
<dbReference type="SUPFAM" id="SSF52172">
    <property type="entry name" value="CheY-like"/>
    <property type="match status" value="1"/>
</dbReference>
<dbReference type="SMART" id="SM00421">
    <property type="entry name" value="HTH_LUXR"/>
    <property type="match status" value="1"/>
</dbReference>
<dbReference type="CDD" id="cd06170">
    <property type="entry name" value="LuxR_C_like"/>
    <property type="match status" value="1"/>
</dbReference>
<dbReference type="PROSITE" id="PS50110">
    <property type="entry name" value="RESPONSE_REGULATORY"/>
    <property type="match status" value="1"/>
</dbReference>
<sequence length="227" mass="25771">MEPALNVLIIEDHELMTWALIKVIRDGFDNAILQSAFDLERGLEILKETDIQLVMLDLDIPGGNSPRMIAQIRQIRKEVRILIYSGLSEKHHALKYIMAGADGFISKNAPKSAVCDAVRTVLSDKKYLQPITQEAVVNALIFKKFRRQISDTIRLTKREQDVLRLLLKGKWTNEIADELGLQPNTISTHKGSIYIKFGVTNPVELFEQVRARMPELLHENESSPSVK</sequence>
<dbReference type="SMART" id="SM00448">
    <property type="entry name" value="REC"/>
    <property type="match status" value="1"/>
</dbReference>
<dbReference type="PANTHER" id="PTHR43214">
    <property type="entry name" value="TWO-COMPONENT RESPONSE REGULATOR"/>
    <property type="match status" value="1"/>
</dbReference>
<keyword evidence="1 3" id="KW-0597">Phosphoprotein</keyword>
<dbReference type="InterPro" id="IPR000792">
    <property type="entry name" value="Tscrpt_reg_LuxR_C"/>
</dbReference>
<proteinExistence type="predicted"/>
<dbReference type="GO" id="GO:0000160">
    <property type="term" value="P:phosphorelay signal transduction system"/>
    <property type="evidence" value="ECO:0007669"/>
    <property type="project" value="InterPro"/>
</dbReference>
<dbReference type="InterPro" id="IPR016032">
    <property type="entry name" value="Sig_transdc_resp-reg_C-effctor"/>
</dbReference>
<protein>
    <submittedName>
        <fullName evidence="6">Two component transcriptional regulator, LuxR family</fullName>
    </submittedName>
</protein>
<keyword evidence="2" id="KW-0238">DNA-binding</keyword>
<dbReference type="AlphaFoldDB" id="A0A1G7FUU2"/>
<dbReference type="InterPro" id="IPR001789">
    <property type="entry name" value="Sig_transdc_resp-reg_receiver"/>
</dbReference>
<organism evidence="6 7">
    <name type="scientific">Dyadobacter soli</name>
    <dbReference type="NCBI Taxonomy" id="659014"/>
    <lineage>
        <taxon>Bacteria</taxon>
        <taxon>Pseudomonadati</taxon>
        <taxon>Bacteroidota</taxon>
        <taxon>Cytophagia</taxon>
        <taxon>Cytophagales</taxon>
        <taxon>Spirosomataceae</taxon>
        <taxon>Dyadobacter</taxon>
    </lineage>
</organism>
<dbReference type="InterPro" id="IPR039420">
    <property type="entry name" value="WalR-like"/>
</dbReference>
<evidence type="ECO:0000256" key="1">
    <source>
        <dbReference type="ARBA" id="ARBA00022553"/>
    </source>
</evidence>
<dbReference type="InterPro" id="IPR011006">
    <property type="entry name" value="CheY-like_superfamily"/>
</dbReference>
<dbReference type="Proteomes" id="UP000198748">
    <property type="component" value="Unassembled WGS sequence"/>
</dbReference>
<dbReference type="Pfam" id="PF00196">
    <property type="entry name" value="GerE"/>
    <property type="match status" value="1"/>
</dbReference>
<dbReference type="STRING" id="659014.SAMN04487996_10715"/>
<dbReference type="GO" id="GO:0003677">
    <property type="term" value="F:DNA binding"/>
    <property type="evidence" value="ECO:0007669"/>
    <property type="project" value="UniProtKB-KW"/>
</dbReference>
<dbReference type="Pfam" id="PF00072">
    <property type="entry name" value="Response_reg"/>
    <property type="match status" value="1"/>
</dbReference>
<evidence type="ECO:0000256" key="2">
    <source>
        <dbReference type="ARBA" id="ARBA00023125"/>
    </source>
</evidence>
<evidence type="ECO:0000259" key="4">
    <source>
        <dbReference type="PROSITE" id="PS50043"/>
    </source>
</evidence>
<dbReference type="OrthoDB" id="1727128at2"/>
<name>A0A1G7FUU2_9BACT</name>
<keyword evidence="7" id="KW-1185">Reference proteome</keyword>
<dbReference type="PROSITE" id="PS00622">
    <property type="entry name" value="HTH_LUXR_1"/>
    <property type="match status" value="1"/>
</dbReference>